<dbReference type="EMBL" id="JH668306">
    <property type="protein sequence ID" value="KAG6443900.1"/>
    <property type="molecule type" value="Genomic_DNA"/>
</dbReference>
<dbReference type="GO" id="GO:0005886">
    <property type="term" value="C:plasma membrane"/>
    <property type="evidence" value="ECO:0007669"/>
    <property type="project" value="TreeGrafter"/>
</dbReference>
<keyword evidence="5 9" id="KW-1133">Transmembrane helix</keyword>
<dbReference type="GO" id="GO:0051033">
    <property type="term" value="F:RNA transmembrane transporter activity"/>
    <property type="evidence" value="ECO:0007669"/>
    <property type="project" value="TreeGrafter"/>
</dbReference>
<evidence type="ECO:0008006" key="13">
    <source>
        <dbReference type="Google" id="ProtNLM"/>
    </source>
</evidence>
<dbReference type="AlphaFoldDB" id="A0A922CEH3"/>
<dbReference type="GO" id="GO:0005764">
    <property type="term" value="C:lysosome"/>
    <property type="evidence" value="ECO:0007669"/>
    <property type="project" value="TreeGrafter"/>
</dbReference>
<keyword evidence="12" id="KW-1185">Reference proteome</keyword>
<keyword evidence="3 9" id="KW-0812">Transmembrane</keyword>
<feature type="transmembrane region" description="Helical" evidence="9">
    <location>
        <begin position="312"/>
        <end position="335"/>
    </location>
</feature>
<feature type="transmembrane region" description="Helical" evidence="9">
    <location>
        <begin position="584"/>
        <end position="605"/>
    </location>
</feature>
<comment type="subcellular location">
    <subcellularLocation>
        <location evidence="1">Membrane</location>
        <topology evidence="1">Multi-pass membrane protein</topology>
    </subcellularLocation>
</comment>
<evidence type="ECO:0000256" key="9">
    <source>
        <dbReference type="SAM" id="Phobius"/>
    </source>
</evidence>
<feature type="signal peptide" evidence="10">
    <location>
        <begin position="1"/>
        <end position="16"/>
    </location>
</feature>
<dbReference type="GO" id="GO:0003725">
    <property type="term" value="F:double-stranded RNA binding"/>
    <property type="evidence" value="ECO:0007669"/>
    <property type="project" value="TreeGrafter"/>
</dbReference>
<dbReference type="EMBL" id="JH668306">
    <property type="protein sequence ID" value="KAG6443899.1"/>
    <property type="molecule type" value="Genomic_DNA"/>
</dbReference>
<feature type="transmembrane region" description="Helical" evidence="9">
    <location>
        <begin position="501"/>
        <end position="523"/>
    </location>
</feature>
<keyword evidence="4 10" id="KW-0732">Signal</keyword>
<feature type="transmembrane region" description="Helical" evidence="9">
    <location>
        <begin position="409"/>
        <end position="429"/>
    </location>
</feature>
<evidence type="ECO:0000256" key="2">
    <source>
        <dbReference type="ARBA" id="ARBA00006618"/>
    </source>
</evidence>
<dbReference type="InterPro" id="IPR025958">
    <property type="entry name" value="SID1_TM_fam"/>
</dbReference>
<feature type="transmembrane region" description="Helical" evidence="9">
    <location>
        <begin position="698"/>
        <end position="717"/>
    </location>
</feature>
<feature type="transmembrane region" description="Helical" evidence="9">
    <location>
        <begin position="639"/>
        <end position="658"/>
    </location>
</feature>
<dbReference type="PANTHER" id="PTHR12185:SF14">
    <property type="entry name" value="CHOLESTEROL UPTAKE PROTEIN 1"/>
    <property type="match status" value="1"/>
</dbReference>
<organism evidence="11 12">
    <name type="scientific">Manduca sexta</name>
    <name type="common">Tobacco hawkmoth</name>
    <name type="synonym">Tobacco hornworm</name>
    <dbReference type="NCBI Taxonomy" id="7130"/>
    <lineage>
        <taxon>Eukaryota</taxon>
        <taxon>Metazoa</taxon>
        <taxon>Ecdysozoa</taxon>
        <taxon>Arthropoda</taxon>
        <taxon>Hexapoda</taxon>
        <taxon>Insecta</taxon>
        <taxon>Pterygota</taxon>
        <taxon>Neoptera</taxon>
        <taxon>Endopterygota</taxon>
        <taxon>Lepidoptera</taxon>
        <taxon>Glossata</taxon>
        <taxon>Ditrysia</taxon>
        <taxon>Bombycoidea</taxon>
        <taxon>Sphingidae</taxon>
        <taxon>Sphinginae</taxon>
        <taxon>Sphingini</taxon>
        <taxon>Manduca</taxon>
    </lineage>
</organism>
<evidence type="ECO:0000256" key="1">
    <source>
        <dbReference type="ARBA" id="ARBA00004141"/>
    </source>
</evidence>
<comment type="caution">
    <text evidence="11">The sequence shown here is derived from an EMBL/GenBank/DDBJ whole genome shotgun (WGS) entry which is preliminary data.</text>
</comment>
<feature type="region of interest" description="Disordered" evidence="8">
    <location>
        <begin position="353"/>
        <end position="381"/>
    </location>
</feature>
<name>A0A922CEH3_MANSE</name>
<sequence length="782" mass="88480">MLKLIILIGIFNNVYCTPGNIALSPNRTFNYGIYEYDKLLNLTLNSSVEQIMDFSEMTNKSSGFPTRVEIFTNDIITSDFPVFITATQQKGVSSWELPLVIQTNDWHLMFSNMARTLCPHDAGPDIRKEKSPTIHLTTSNVNNITLTIQLTRVTDFYLDVNKEVELAATPSTPQYYYFSFDRNPWNITGNNLQGIGRFNYTIPKSVILVIESDDELCATVSIQNNSCPVFDNEKEIQYQGYHLTMTTKGGITLTQSMFPNGFYVVFVVRESDDACTGEKETQDGLERSRLYSKGRHKNFRFKVVATISYEEYLVGAFVTLAMVVLVAAFVAATLLPYSCKCTEEEIIIEEEAVPSTSGSRYDEPGTSETKPMVDDDDDDEDDWATAPPLTVSRLTQAPPSTLARRADRYFWGALTVAVVYALPVVQLLFTYQGLVFQTGDQDLCYYNFLCAHPLGFLSDFNHVYSNIGYVVLGLVFMLQVRVRQVQRKAYPHHMGIPQHYGLLYSMGLALVMEGVLSACYHLCPNKMNFQFDSSFMYVIAVLVMLKLYQNRHSDIIPSAHSTFMVLALIMTIGLFGILNPSMYFSVFFTILHLFTCLVFTLKIYYAGKFNMEVSVLRRACAVVRAHGRGALVPAQGARAALLAVANILNWSFAIYEIIEHNKDFARQLLAILMGNAILYTMFYVIMKLVNRERIPLHTWAYAVTAHVAWFTALKFFLDSKTKWSETPAQSRRHNAPCSSLRFYDSHDIWHGASAAALYLSFNMLLTMDDALLNTPRESIPTF</sequence>
<reference evidence="11" key="1">
    <citation type="journal article" date="2016" name="Insect Biochem. Mol. Biol.">
        <title>Multifaceted biological insights from a draft genome sequence of the tobacco hornworm moth, Manduca sexta.</title>
        <authorList>
            <person name="Kanost M.R."/>
            <person name="Arrese E.L."/>
            <person name="Cao X."/>
            <person name="Chen Y.R."/>
            <person name="Chellapilla S."/>
            <person name="Goldsmith M.R."/>
            <person name="Grosse-Wilde E."/>
            <person name="Heckel D.G."/>
            <person name="Herndon N."/>
            <person name="Jiang H."/>
            <person name="Papanicolaou A."/>
            <person name="Qu J."/>
            <person name="Soulages J.L."/>
            <person name="Vogel H."/>
            <person name="Walters J."/>
            <person name="Waterhouse R.M."/>
            <person name="Ahn S.J."/>
            <person name="Almeida F.C."/>
            <person name="An C."/>
            <person name="Aqrawi P."/>
            <person name="Bretschneider A."/>
            <person name="Bryant W.B."/>
            <person name="Bucks S."/>
            <person name="Chao H."/>
            <person name="Chevignon G."/>
            <person name="Christen J.M."/>
            <person name="Clarke D.F."/>
            <person name="Dittmer N.T."/>
            <person name="Ferguson L.C.F."/>
            <person name="Garavelou S."/>
            <person name="Gordon K.H.J."/>
            <person name="Gunaratna R.T."/>
            <person name="Han Y."/>
            <person name="Hauser F."/>
            <person name="He Y."/>
            <person name="Heidel-Fischer H."/>
            <person name="Hirsh A."/>
            <person name="Hu Y."/>
            <person name="Jiang H."/>
            <person name="Kalra D."/>
            <person name="Klinner C."/>
            <person name="Konig C."/>
            <person name="Kovar C."/>
            <person name="Kroll A.R."/>
            <person name="Kuwar S.S."/>
            <person name="Lee S.L."/>
            <person name="Lehman R."/>
            <person name="Li K."/>
            <person name="Li Z."/>
            <person name="Liang H."/>
            <person name="Lovelace S."/>
            <person name="Lu Z."/>
            <person name="Mansfield J.H."/>
            <person name="McCulloch K.J."/>
            <person name="Mathew T."/>
            <person name="Morton B."/>
            <person name="Muzny D.M."/>
            <person name="Neunemann D."/>
            <person name="Ongeri F."/>
            <person name="Pauchet Y."/>
            <person name="Pu L.L."/>
            <person name="Pyrousis I."/>
            <person name="Rao X.J."/>
            <person name="Redding A."/>
            <person name="Roesel C."/>
            <person name="Sanchez-Gracia A."/>
            <person name="Schaack S."/>
            <person name="Shukla A."/>
            <person name="Tetreau G."/>
            <person name="Wang Y."/>
            <person name="Xiong G.H."/>
            <person name="Traut W."/>
            <person name="Walsh T.K."/>
            <person name="Worley K.C."/>
            <person name="Wu D."/>
            <person name="Wu W."/>
            <person name="Wu Y.Q."/>
            <person name="Zhang X."/>
            <person name="Zou Z."/>
            <person name="Zucker H."/>
            <person name="Briscoe A.D."/>
            <person name="Burmester T."/>
            <person name="Clem R.J."/>
            <person name="Feyereisen R."/>
            <person name="Grimmelikhuijzen C.J.P."/>
            <person name="Hamodrakas S.J."/>
            <person name="Hansson B.S."/>
            <person name="Huguet E."/>
            <person name="Jermiin L.S."/>
            <person name="Lan Q."/>
            <person name="Lehman H.K."/>
            <person name="Lorenzen M."/>
            <person name="Merzendorfer H."/>
            <person name="Michalopoulos I."/>
            <person name="Morton D.B."/>
            <person name="Muthukrishnan S."/>
            <person name="Oakeshott J.G."/>
            <person name="Palmer W."/>
            <person name="Park Y."/>
            <person name="Passarelli A.L."/>
            <person name="Rozas J."/>
            <person name="Schwartz L.M."/>
            <person name="Smith W."/>
            <person name="Southgate A."/>
            <person name="Vilcinskas A."/>
            <person name="Vogt R."/>
            <person name="Wang P."/>
            <person name="Werren J."/>
            <person name="Yu X.Q."/>
            <person name="Zhou J.J."/>
            <person name="Brown S.J."/>
            <person name="Scherer S.E."/>
            <person name="Richards S."/>
            <person name="Blissard G.W."/>
        </authorList>
    </citation>
    <scope>NUCLEOTIDE SEQUENCE</scope>
</reference>
<feature type="transmembrane region" description="Helical" evidence="9">
    <location>
        <begin position="664"/>
        <end position="686"/>
    </location>
</feature>
<proteinExistence type="inferred from homology"/>
<evidence type="ECO:0000256" key="4">
    <source>
        <dbReference type="ARBA" id="ARBA00022729"/>
    </source>
</evidence>
<evidence type="ECO:0000256" key="7">
    <source>
        <dbReference type="ARBA" id="ARBA00023180"/>
    </source>
</evidence>
<evidence type="ECO:0000313" key="12">
    <source>
        <dbReference type="Proteomes" id="UP000791440"/>
    </source>
</evidence>
<reference evidence="11" key="2">
    <citation type="submission" date="2020-12" db="EMBL/GenBank/DDBJ databases">
        <authorList>
            <person name="Kanost M."/>
        </authorList>
    </citation>
    <scope>NUCLEOTIDE SEQUENCE</scope>
</reference>
<feature type="chain" id="PRO_5038276705" description="SID1 transmembrane family member 1-like" evidence="10">
    <location>
        <begin position="17"/>
        <end position="782"/>
    </location>
</feature>
<comment type="similarity">
    <text evidence="2">Belongs to the SID1 family.</text>
</comment>
<protein>
    <recommendedName>
        <fullName evidence="13">SID1 transmembrane family member 1-like</fullName>
    </recommendedName>
</protein>
<dbReference type="PANTHER" id="PTHR12185">
    <property type="entry name" value="SID1 TRANSMEMBRANE FAMILY MEMEBER"/>
    <property type="match status" value="1"/>
</dbReference>
<feature type="transmembrane region" description="Helical" evidence="9">
    <location>
        <begin position="463"/>
        <end position="480"/>
    </location>
</feature>
<gene>
    <name evidence="11" type="ORF">O3G_MSEX003045</name>
</gene>
<dbReference type="Proteomes" id="UP000791440">
    <property type="component" value="Unassembled WGS sequence"/>
</dbReference>
<keyword evidence="7" id="KW-0325">Glycoprotein</keyword>
<accession>A0A922CEH3</accession>
<evidence type="ECO:0000256" key="6">
    <source>
        <dbReference type="ARBA" id="ARBA00023136"/>
    </source>
</evidence>
<evidence type="ECO:0000313" key="11">
    <source>
        <dbReference type="EMBL" id="KAG6443900.1"/>
    </source>
</evidence>
<feature type="transmembrane region" description="Helical" evidence="9">
    <location>
        <begin position="560"/>
        <end position="578"/>
    </location>
</feature>
<evidence type="ECO:0000256" key="10">
    <source>
        <dbReference type="SAM" id="SignalP"/>
    </source>
</evidence>
<evidence type="ECO:0000256" key="5">
    <source>
        <dbReference type="ARBA" id="ARBA00022989"/>
    </source>
</evidence>
<keyword evidence="6 9" id="KW-0472">Membrane</keyword>
<dbReference type="Pfam" id="PF13965">
    <property type="entry name" value="SID-1_RNA_chan"/>
    <property type="match status" value="1"/>
</dbReference>
<evidence type="ECO:0000256" key="8">
    <source>
        <dbReference type="SAM" id="MobiDB-lite"/>
    </source>
</evidence>
<evidence type="ECO:0000256" key="3">
    <source>
        <dbReference type="ARBA" id="ARBA00022692"/>
    </source>
</evidence>